<evidence type="ECO:0000313" key="4">
    <source>
        <dbReference type="EMBL" id="RXN02784.1"/>
    </source>
</evidence>
<sequence>MHINGPHHSLFGYTAGLARCTSNSWERNTTPYFTNSSSIPPPQVPLLSQSFDSLEDQGLIDIAVDGAHLPPDGKQQLRRILESNCQVCTLRPGRTDVLQHRLYVTHPVPIKQRPYRMSPSKQAVVREQLEEMLKAGIVEPSHSAWASPVVLVPKKDGKMRFCVDYRKVNAITESDAYPIPNITEILESLAGAAIFSTIDLNSGYWQVTMDPASKPVTAFITPSGGLDQFKVMPFGFKNAPATFQRLMETVLGELRGNICFVYIDDIIVYSPSMNQHFLDLQTILH</sequence>
<accession>A0A498L8Q1</accession>
<dbReference type="Pfam" id="PF00078">
    <property type="entry name" value="RVT_1"/>
    <property type="match status" value="1"/>
</dbReference>
<dbReference type="STRING" id="84645.A0A498L8Q1"/>
<evidence type="ECO:0000256" key="2">
    <source>
        <dbReference type="ARBA" id="ARBA00012180"/>
    </source>
</evidence>
<dbReference type="GO" id="GO:0004523">
    <property type="term" value="F:RNA-DNA hybrid ribonuclease activity"/>
    <property type="evidence" value="ECO:0007669"/>
    <property type="project" value="UniProtKB-EC"/>
</dbReference>
<dbReference type="Gene3D" id="3.30.70.270">
    <property type="match status" value="1"/>
</dbReference>
<proteinExistence type="inferred from homology"/>
<dbReference type="Gene3D" id="3.10.10.10">
    <property type="entry name" value="HIV Type 1 Reverse Transcriptase, subunit A, domain 1"/>
    <property type="match status" value="1"/>
</dbReference>
<dbReference type="InterPro" id="IPR043128">
    <property type="entry name" value="Rev_trsase/Diguanyl_cyclase"/>
</dbReference>
<name>A0A498L8Q1_LABRO</name>
<comment type="similarity">
    <text evidence="1">Belongs to the beta type-B retroviral polymerase family. HERV class-II K(HML-2) pol subfamily.</text>
</comment>
<dbReference type="InterPro" id="IPR000477">
    <property type="entry name" value="RT_dom"/>
</dbReference>
<dbReference type="CDD" id="cd01647">
    <property type="entry name" value="RT_LTR"/>
    <property type="match status" value="1"/>
</dbReference>
<dbReference type="FunFam" id="3.10.10.10:FF:000002">
    <property type="entry name" value="Retrovirus-related Pol polyprotein from transposon 17.6-like protein"/>
    <property type="match status" value="1"/>
</dbReference>
<dbReference type="InterPro" id="IPR043502">
    <property type="entry name" value="DNA/RNA_pol_sf"/>
</dbReference>
<evidence type="ECO:0000259" key="3">
    <source>
        <dbReference type="PROSITE" id="PS50878"/>
    </source>
</evidence>
<dbReference type="EC" id="3.1.26.4" evidence="2"/>
<evidence type="ECO:0000313" key="5">
    <source>
        <dbReference type="Proteomes" id="UP000290572"/>
    </source>
</evidence>
<gene>
    <name evidence="4" type="ORF">ROHU_013647</name>
</gene>
<dbReference type="PROSITE" id="PS50878">
    <property type="entry name" value="RT_POL"/>
    <property type="match status" value="1"/>
</dbReference>
<dbReference type="Proteomes" id="UP000290572">
    <property type="component" value="Unassembled WGS sequence"/>
</dbReference>
<evidence type="ECO:0000256" key="1">
    <source>
        <dbReference type="ARBA" id="ARBA00010879"/>
    </source>
</evidence>
<dbReference type="EMBL" id="QBIY01013493">
    <property type="protein sequence ID" value="RXN02784.1"/>
    <property type="molecule type" value="Genomic_DNA"/>
</dbReference>
<dbReference type="PANTHER" id="PTHR24559">
    <property type="entry name" value="TRANSPOSON TY3-I GAG-POL POLYPROTEIN"/>
    <property type="match status" value="1"/>
</dbReference>
<feature type="domain" description="Reverse transcriptase" evidence="3">
    <location>
        <begin position="133"/>
        <end position="285"/>
    </location>
</feature>
<dbReference type="AlphaFoldDB" id="A0A498L8Q1"/>
<protein>
    <recommendedName>
        <fullName evidence="2">ribonuclease H</fullName>
        <ecNumber evidence="2">3.1.26.4</ecNumber>
    </recommendedName>
</protein>
<keyword evidence="5" id="KW-1185">Reference proteome</keyword>
<reference evidence="4 5" key="1">
    <citation type="submission" date="2018-03" db="EMBL/GenBank/DDBJ databases">
        <title>Draft genome sequence of Rohu Carp (Labeo rohita).</title>
        <authorList>
            <person name="Das P."/>
            <person name="Kushwaha B."/>
            <person name="Joshi C.G."/>
            <person name="Kumar D."/>
            <person name="Nagpure N.S."/>
            <person name="Sahoo L."/>
            <person name="Das S.P."/>
            <person name="Bit A."/>
            <person name="Patnaik S."/>
            <person name="Meher P.K."/>
            <person name="Jayasankar P."/>
            <person name="Koringa P.G."/>
            <person name="Patel N.V."/>
            <person name="Hinsu A.T."/>
            <person name="Kumar R."/>
            <person name="Pandey M."/>
            <person name="Agarwal S."/>
            <person name="Srivastava S."/>
            <person name="Singh M."/>
            <person name="Iquebal M.A."/>
            <person name="Jaiswal S."/>
            <person name="Angadi U.B."/>
            <person name="Kumar N."/>
            <person name="Raza M."/>
            <person name="Shah T.M."/>
            <person name="Rai A."/>
            <person name="Jena J.K."/>
        </authorList>
    </citation>
    <scope>NUCLEOTIDE SEQUENCE [LARGE SCALE GENOMIC DNA]</scope>
    <source>
        <strain evidence="4">DASCIFA01</strain>
        <tissue evidence="4">Testis</tissue>
    </source>
</reference>
<dbReference type="PANTHER" id="PTHR24559:SF455">
    <property type="entry name" value="RIBONUCLEASE H"/>
    <property type="match status" value="1"/>
</dbReference>
<dbReference type="InterPro" id="IPR053134">
    <property type="entry name" value="RNA-dir_DNA_polymerase"/>
</dbReference>
<organism evidence="4 5">
    <name type="scientific">Labeo rohita</name>
    <name type="common">Indian major carp</name>
    <name type="synonym">Cyprinus rohita</name>
    <dbReference type="NCBI Taxonomy" id="84645"/>
    <lineage>
        <taxon>Eukaryota</taxon>
        <taxon>Metazoa</taxon>
        <taxon>Chordata</taxon>
        <taxon>Craniata</taxon>
        <taxon>Vertebrata</taxon>
        <taxon>Euteleostomi</taxon>
        <taxon>Actinopterygii</taxon>
        <taxon>Neopterygii</taxon>
        <taxon>Teleostei</taxon>
        <taxon>Ostariophysi</taxon>
        <taxon>Cypriniformes</taxon>
        <taxon>Cyprinidae</taxon>
        <taxon>Labeoninae</taxon>
        <taxon>Labeonini</taxon>
        <taxon>Labeo</taxon>
    </lineage>
</organism>
<comment type="caution">
    <text evidence="4">The sequence shown here is derived from an EMBL/GenBank/DDBJ whole genome shotgun (WGS) entry which is preliminary data.</text>
</comment>
<dbReference type="SUPFAM" id="SSF56672">
    <property type="entry name" value="DNA/RNA polymerases"/>
    <property type="match status" value="1"/>
</dbReference>